<comment type="cofactor">
    <cofactor evidence="1">
        <name>Mg(2+)</name>
        <dbReference type="ChEBI" id="CHEBI:18420"/>
    </cofactor>
</comment>
<keyword evidence="2" id="KW-1277">Toxin-antitoxin system</keyword>
<organism evidence="11 12">
    <name type="scientific">Calidithermus terrae</name>
    <dbReference type="NCBI Taxonomy" id="1408545"/>
    <lineage>
        <taxon>Bacteria</taxon>
        <taxon>Thermotogati</taxon>
        <taxon>Deinococcota</taxon>
        <taxon>Deinococci</taxon>
        <taxon>Thermales</taxon>
        <taxon>Thermaceae</taxon>
        <taxon>Calidithermus</taxon>
    </lineage>
</organism>
<evidence type="ECO:0000256" key="4">
    <source>
        <dbReference type="ARBA" id="ARBA00022695"/>
    </source>
</evidence>
<dbReference type="PANTHER" id="PTHR33571:SF12">
    <property type="entry name" value="BSL3053 PROTEIN"/>
    <property type="match status" value="1"/>
</dbReference>
<gene>
    <name evidence="11" type="ORF">Mterra_01412</name>
</gene>
<keyword evidence="8" id="KW-0460">Magnesium</keyword>
<evidence type="ECO:0000259" key="10">
    <source>
        <dbReference type="Pfam" id="PF01909"/>
    </source>
</evidence>
<dbReference type="PANTHER" id="PTHR33571">
    <property type="entry name" value="SSL8005 PROTEIN"/>
    <property type="match status" value="1"/>
</dbReference>
<accession>A0A399ERS5</accession>
<proteinExistence type="inferred from homology"/>
<dbReference type="Gene3D" id="3.30.460.10">
    <property type="entry name" value="Beta Polymerase, domain 2"/>
    <property type="match status" value="1"/>
</dbReference>
<keyword evidence="6" id="KW-0547">Nucleotide-binding</keyword>
<dbReference type="GO" id="GO:0016779">
    <property type="term" value="F:nucleotidyltransferase activity"/>
    <property type="evidence" value="ECO:0007669"/>
    <property type="project" value="UniProtKB-KW"/>
</dbReference>
<dbReference type="InterPro" id="IPR043519">
    <property type="entry name" value="NT_sf"/>
</dbReference>
<evidence type="ECO:0000313" key="11">
    <source>
        <dbReference type="EMBL" id="RIH86495.1"/>
    </source>
</evidence>
<dbReference type="EMBL" id="QXDL01000045">
    <property type="protein sequence ID" value="RIH86495.1"/>
    <property type="molecule type" value="Genomic_DNA"/>
</dbReference>
<keyword evidence="5" id="KW-0479">Metal-binding</keyword>
<dbReference type="Pfam" id="PF01909">
    <property type="entry name" value="NTP_transf_2"/>
    <property type="match status" value="1"/>
</dbReference>
<keyword evidence="4" id="KW-0548">Nucleotidyltransferase</keyword>
<evidence type="ECO:0000256" key="3">
    <source>
        <dbReference type="ARBA" id="ARBA00022679"/>
    </source>
</evidence>
<dbReference type="InterPro" id="IPR002934">
    <property type="entry name" value="Polymerase_NTP_transf_dom"/>
</dbReference>
<evidence type="ECO:0000256" key="8">
    <source>
        <dbReference type="ARBA" id="ARBA00022842"/>
    </source>
</evidence>
<comment type="similarity">
    <text evidence="9">Belongs to the MntA antitoxin family.</text>
</comment>
<evidence type="ECO:0000256" key="9">
    <source>
        <dbReference type="ARBA" id="ARBA00038276"/>
    </source>
</evidence>
<keyword evidence="3 11" id="KW-0808">Transferase</keyword>
<dbReference type="CDD" id="cd05403">
    <property type="entry name" value="NT_KNTase_like"/>
    <property type="match status" value="1"/>
</dbReference>
<comment type="caution">
    <text evidence="11">The sequence shown here is derived from an EMBL/GenBank/DDBJ whole genome shotgun (WGS) entry which is preliminary data.</text>
</comment>
<dbReference type="AlphaFoldDB" id="A0A399ERS5"/>
<evidence type="ECO:0000256" key="2">
    <source>
        <dbReference type="ARBA" id="ARBA00022649"/>
    </source>
</evidence>
<evidence type="ECO:0000256" key="7">
    <source>
        <dbReference type="ARBA" id="ARBA00022840"/>
    </source>
</evidence>
<dbReference type="SUPFAM" id="SSF81301">
    <property type="entry name" value="Nucleotidyltransferase"/>
    <property type="match status" value="1"/>
</dbReference>
<dbReference type="Proteomes" id="UP000265715">
    <property type="component" value="Unassembled WGS sequence"/>
</dbReference>
<protein>
    <submittedName>
        <fullName evidence="11">Nucleotidyltransferase domain protein</fullName>
    </submittedName>
</protein>
<reference evidence="11 12" key="1">
    <citation type="submission" date="2018-08" db="EMBL/GenBank/DDBJ databases">
        <title>Meiothermus terrae DSM 26712 genome sequencing project.</title>
        <authorList>
            <person name="Da Costa M.S."/>
            <person name="Albuquerque L."/>
            <person name="Raposo P."/>
            <person name="Froufe H.J.C."/>
            <person name="Barroso C.S."/>
            <person name="Egas C."/>
        </authorList>
    </citation>
    <scope>NUCLEOTIDE SEQUENCE [LARGE SCALE GENOMIC DNA]</scope>
    <source>
        <strain evidence="11 12">DSM 26712</strain>
    </source>
</reference>
<keyword evidence="12" id="KW-1185">Reference proteome</keyword>
<evidence type="ECO:0000256" key="1">
    <source>
        <dbReference type="ARBA" id="ARBA00001946"/>
    </source>
</evidence>
<evidence type="ECO:0000256" key="6">
    <source>
        <dbReference type="ARBA" id="ARBA00022741"/>
    </source>
</evidence>
<dbReference type="GO" id="GO:0046872">
    <property type="term" value="F:metal ion binding"/>
    <property type="evidence" value="ECO:0007669"/>
    <property type="project" value="UniProtKB-KW"/>
</dbReference>
<keyword evidence="7" id="KW-0067">ATP-binding</keyword>
<evidence type="ECO:0000313" key="12">
    <source>
        <dbReference type="Proteomes" id="UP000265715"/>
    </source>
</evidence>
<evidence type="ECO:0000256" key="5">
    <source>
        <dbReference type="ARBA" id="ARBA00022723"/>
    </source>
</evidence>
<dbReference type="GO" id="GO:0005524">
    <property type="term" value="F:ATP binding"/>
    <property type="evidence" value="ECO:0007669"/>
    <property type="project" value="UniProtKB-KW"/>
</dbReference>
<sequence length="102" mass="11072">MLLERVPLTLERLRERKAEILAVAAKHGASNLRVFGSVARGKADGNSDLDLLVDLEEGRSLWDLGGLTADLEDLLGVRVDVGTARSLRPEIRDEVIAEAIAL</sequence>
<name>A0A399ERS5_9DEIN</name>
<dbReference type="InterPro" id="IPR052038">
    <property type="entry name" value="Type-VII_TA_antitoxin"/>
</dbReference>
<feature type="domain" description="Polymerase nucleotidyl transferase" evidence="10">
    <location>
        <begin position="26"/>
        <end position="101"/>
    </location>
</feature>